<reference evidence="1" key="1">
    <citation type="submission" date="2020-10" db="EMBL/GenBank/DDBJ databases">
        <authorList>
            <person name="Gilroy R."/>
        </authorList>
    </citation>
    <scope>NUCLEOTIDE SEQUENCE</scope>
    <source>
        <strain evidence="1">G3-4614</strain>
    </source>
</reference>
<accession>A0A9D9H7A4</accession>
<organism evidence="1 2">
    <name type="scientific">Candidatus Caccoplasma merdipullorum</name>
    <dbReference type="NCBI Taxonomy" id="2840718"/>
    <lineage>
        <taxon>Bacteria</taxon>
        <taxon>Pseudomonadati</taxon>
        <taxon>Bacteroidota</taxon>
        <taxon>Bacteroidia</taxon>
        <taxon>Bacteroidales</taxon>
        <taxon>Bacteroidaceae</taxon>
        <taxon>Bacteroidaceae incertae sedis</taxon>
        <taxon>Candidatus Caccoplasma</taxon>
    </lineage>
</organism>
<dbReference type="PROSITE" id="PS51257">
    <property type="entry name" value="PROKAR_LIPOPROTEIN"/>
    <property type="match status" value="1"/>
</dbReference>
<dbReference type="AlphaFoldDB" id="A0A9D9H7A4"/>
<dbReference type="EMBL" id="JADIMW010000027">
    <property type="protein sequence ID" value="MBO8437812.1"/>
    <property type="molecule type" value="Genomic_DNA"/>
</dbReference>
<proteinExistence type="predicted"/>
<gene>
    <name evidence="1" type="ORF">IAC54_02795</name>
</gene>
<evidence type="ECO:0000313" key="2">
    <source>
        <dbReference type="Proteomes" id="UP000823636"/>
    </source>
</evidence>
<dbReference type="Gene3D" id="3.10.450.50">
    <property type="match status" value="1"/>
</dbReference>
<reference evidence="1" key="2">
    <citation type="journal article" date="2021" name="PeerJ">
        <title>Extensive microbial diversity within the chicken gut microbiome revealed by metagenomics and culture.</title>
        <authorList>
            <person name="Gilroy R."/>
            <person name="Ravi A."/>
            <person name="Getino M."/>
            <person name="Pursley I."/>
            <person name="Horton D.L."/>
            <person name="Alikhan N.F."/>
            <person name="Baker D."/>
            <person name="Gharbi K."/>
            <person name="Hall N."/>
            <person name="Watson M."/>
            <person name="Adriaenssens E.M."/>
            <person name="Foster-Nyarko E."/>
            <person name="Jarju S."/>
            <person name="Secka A."/>
            <person name="Antonio M."/>
            <person name="Oren A."/>
            <person name="Chaudhuri R.R."/>
            <person name="La Ragione R."/>
            <person name="Hildebrand F."/>
            <person name="Pallen M.J."/>
        </authorList>
    </citation>
    <scope>NUCLEOTIDE SEQUENCE</scope>
    <source>
        <strain evidence="1">G3-4614</strain>
    </source>
</reference>
<dbReference type="InterPro" id="IPR031977">
    <property type="entry name" value="DUF4783"/>
</dbReference>
<comment type="caution">
    <text evidence="1">The sequence shown here is derived from an EMBL/GenBank/DDBJ whole genome shotgun (WGS) entry which is preliminary data.</text>
</comment>
<dbReference type="Pfam" id="PF16022">
    <property type="entry name" value="DUF4783"/>
    <property type="match status" value="1"/>
</dbReference>
<dbReference type="Proteomes" id="UP000823636">
    <property type="component" value="Unassembled WGS sequence"/>
</dbReference>
<name>A0A9D9H7A4_9BACT</name>
<sequence>MTKPRIIFTIVMFLAFACKTYSQGSVSMIEKGFSSGDEYVVGKNMAERVFYVIYPTRKMLPKDGAVKMLGEFFAEKQTRNFSVVHESRQDNVRYIIGTLTTAKGEYRIHLLLNVSDTKEEITQIRIESL</sequence>
<protein>
    <submittedName>
        <fullName evidence="1">DUF4783 domain-containing protein</fullName>
    </submittedName>
</protein>
<evidence type="ECO:0000313" key="1">
    <source>
        <dbReference type="EMBL" id="MBO8437812.1"/>
    </source>
</evidence>